<feature type="compositionally biased region" description="Basic and acidic residues" evidence="1">
    <location>
        <begin position="29"/>
        <end position="53"/>
    </location>
</feature>
<sequence length="241" mass="28772">MHRAASGYILHGYEAFLHTKHMKQHRKTIKESRPNKDPSSTHKKAETTRTSHDRLRKWKQMNVEKENHKMAKNVVKTMTSKRVARDSTPKRFSRSPYHPYQKRVRKQIETQNLKIYRMICEIATTVPNREELDQRWQKQQEMKSLTFYSYLLVCTLSMFLFPTNRRLHHPSQIEMDKNIKLSQIDRPLTPFSVYRRPTSKHKSTISPKSCKKKLKNNQKLSTSQSPYKKTMRKTTSTEIIR</sequence>
<organism evidence="2 3">
    <name type="scientific">Reticulomyxa filosa</name>
    <dbReference type="NCBI Taxonomy" id="46433"/>
    <lineage>
        <taxon>Eukaryota</taxon>
        <taxon>Sar</taxon>
        <taxon>Rhizaria</taxon>
        <taxon>Retaria</taxon>
        <taxon>Foraminifera</taxon>
        <taxon>Monothalamids</taxon>
        <taxon>Reticulomyxidae</taxon>
        <taxon>Reticulomyxa</taxon>
    </lineage>
</organism>
<name>X6NMX6_RETFI</name>
<dbReference type="EMBL" id="ASPP01007496">
    <property type="protein sequence ID" value="ETO27049.1"/>
    <property type="molecule type" value="Genomic_DNA"/>
</dbReference>
<dbReference type="AlphaFoldDB" id="X6NMX6"/>
<evidence type="ECO:0000313" key="2">
    <source>
        <dbReference type="EMBL" id="ETO27049.1"/>
    </source>
</evidence>
<reference evidence="2 3" key="1">
    <citation type="journal article" date="2013" name="Curr. Biol.">
        <title>The Genome of the Foraminiferan Reticulomyxa filosa.</title>
        <authorList>
            <person name="Glockner G."/>
            <person name="Hulsmann N."/>
            <person name="Schleicher M."/>
            <person name="Noegel A.A."/>
            <person name="Eichinger L."/>
            <person name="Gallinger C."/>
            <person name="Pawlowski J."/>
            <person name="Sierra R."/>
            <person name="Euteneuer U."/>
            <person name="Pillet L."/>
            <person name="Moustafa A."/>
            <person name="Platzer M."/>
            <person name="Groth M."/>
            <person name="Szafranski K."/>
            <person name="Schliwa M."/>
        </authorList>
    </citation>
    <scope>NUCLEOTIDE SEQUENCE [LARGE SCALE GENOMIC DNA]</scope>
</reference>
<feature type="region of interest" description="Disordered" evidence="1">
    <location>
        <begin position="22"/>
        <end position="53"/>
    </location>
</feature>
<gene>
    <name evidence="2" type="ORF">RFI_10085</name>
</gene>
<feature type="region of interest" description="Disordered" evidence="1">
    <location>
        <begin position="193"/>
        <end position="241"/>
    </location>
</feature>
<evidence type="ECO:0000313" key="3">
    <source>
        <dbReference type="Proteomes" id="UP000023152"/>
    </source>
</evidence>
<keyword evidence="3" id="KW-1185">Reference proteome</keyword>
<dbReference type="Proteomes" id="UP000023152">
    <property type="component" value="Unassembled WGS sequence"/>
</dbReference>
<proteinExistence type="predicted"/>
<evidence type="ECO:0000256" key="1">
    <source>
        <dbReference type="SAM" id="MobiDB-lite"/>
    </source>
</evidence>
<comment type="caution">
    <text evidence="2">The sequence shown here is derived from an EMBL/GenBank/DDBJ whole genome shotgun (WGS) entry which is preliminary data.</text>
</comment>
<feature type="compositionally biased region" description="Basic residues" evidence="1">
    <location>
        <begin position="197"/>
        <end position="216"/>
    </location>
</feature>
<protein>
    <submittedName>
        <fullName evidence="2">Uncharacterized protein</fullName>
    </submittedName>
</protein>
<feature type="compositionally biased region" description="Polar residues" evidence="1">
    <location>
        <begin position="222"/>
        <end position="241"/>
    </location>
</feature>
<accession>X6NMX6</accession>